<comment type="subcellular location">
    <subcellularLocation>
        <location evidence="10">Cell inner membrane</location>
    </subcellularLocation>
    <subcellularLocation>
        <location evidence="2">Cell membrane</location>
        <topology evidence="2">Single-pass membrane protein</topology>
    </subcellularLocation>
</comment>
<keyword evidence="8 10" id="KW-1133">Transmembrane helix</keyword>
<sequence>MALLKNKKKGSPATPAPAEGVPAPKGGGKLLGLLAPVLVFGAAFGASWVAGVGAPVIVEAPEDQEAHKTVAAFSADWSPQRAASTVALDPLTITAGSQGQILKIGLAIEVWDDHAEIDIPRLKDAFTTYLRALDPAQLSDPSFHVRLKRALLHRARVVIGQDLIADVLITDFLLTS</sequence>
<gene>
    <name evidence="12" type="ORF">GCM10007853_22080</name>
</gene>
<evidence type="ECO:0000256" key="3">
    <source>
        <dbReference type="ARBA" id="ARBA00008281"/>
    </source>
</evidence>
<name>A0ABQ5V9Y6_9PROT</name>
<keyword evidence="6 10" id="KW-0812">Transmembrane</keyword>
<dbReference type="InterPro" id="IPR005503">
    <property type="entry name" value="FliL"/>
</dbReference>
<keyword evidence="13" id="KW-1185">Reference proteome</keyword>
<comment type="caution">
    <text evidence="12">The sequence shown here is derived from an EMBL/GenBank/DDBJ whole genome shotgun (WGS) entry which is preliminary data.</text>
</comment>
<evidence type="ECO:0000256" key="9">
    <source>
        <dbReference type="ARBA" id="ARBA00023136"/>
    </source>
</evidence>
<dbReference type="Pfam" id="PF03748">
    <property type="entry name" value="FliL"/>
    <property type="match status" value="1"/>
</dbReference>
<evidence type="ECO:0000256" key="11">
    <source>
        <dbReference type="SAM" id="MobiDB-lite"/>
    </source>
</evidence>
<keyword evidence="7 10" id="KW-0283">Flagellar rotation</keyword>
<evidence type="ECO:0000256" key="4">
    <source>
        <dbReference type="ARBA" id="ARBA00022475"/>
    </source>
</evidence>
<dbReference type="EMBL" id="BSNK01000002">
    <property type="protein sequence ID" value="GLQ24334.1"/>
    <property type="molecule type" value="Genomic_DNA"/>
</dbReference>
<evidence type="ECO:0000256" key="2">
    <source>
        <dbReference type="ARBA" id="ARBA00004162"/>
    </source>
</evidence>
<feature type="compositionally biased region" description="Basic residues" evidence="11">
    <location>
        <begin position="1"/>
        <end position="10"/>
    </location>
</feature>
<evidence type="ECO:0000256" key="10">
    <source>
        <dbReference type="RuleBase" id="RU364125"/>
    </source>
</evidence>
<feature type="region of interest" description="Disordered" evidence="11">
    <location>
        <begin position="1"/>
        <end position="22"/>
    </location>
</feature>
<accession>A0ABQ5V9Y6</accession>
<reference evidence="12" key="2">
    <citation type="submission" date="2023-01" db="EMBL/GenBank/DDBJ databases">
        <title>Draft genome sequence of Algimonas ampicilliniresistens strain NBRC 108219.</title>
        <authorList>
            <person name="Sun Q."/>
            <person name="Mori K."/>
        </authorList>
    </citation>
    <scope>NUCLEOTIDE SEQUENCE</scope>
    <source>
        <strain evidence="12">NBRC 108219</strain>
    </source>
</reference>
<dbReference type="RefSeq" id="WP_284390626.1">
    <property type="nucleotide sequence ID" value="NZ_BSNK01000002.1"/>
</dbReference>
<comment type="function">
    <text evidence="1 10">Controls the rotational direction of flagella during chemotaxis.</text>
</comment>
<keyword evidence="4" id="KW-1003">Cell membrane</keyword>
<evidence type="ECO:0000256" key="1">
    <source>
        <dbReference type="ARBA" id="ARBA00002254"/>
    </source>
</evidence>
<evidence type="ECO:0000313" key="12">
    <source>
        <dbReference type="EMBL" id="GLQ24334.1"/>
    </source>
</evidence>
<evidence type="ECO:0000256" key="5">
    <source>
        <dbReference type="ARBA" id="ARBA00022500"/>
    </source>
</evidence>
<organism evidence="12 13">
    <name type="scientific">Algimonas ampicilliniresistens</name>
    <dbReference type="NCBI Taxonomy" id="1298735"/>
    <lineage>
        <taxon>Bacteria</taxon>
        <taxon>Pseudomonadati</taxon>
        <taxon>Pseudomonadota</taxon>
        <taxon>Alphaproteobacteria</taxon>
        <taxon>Maricaulales</taxon>
        <taxon>Robiginitomaculaceae</taxon>
        <taxon>Algimonas</taxon>
    </lineage>
</organism>
<evidence type="ECO:0000256" key="6">
    <source>
        <dbReference type="ARBA" id="ARBA00022692"/>
    </source>
</evidence>
<keyword evidence="5 10" id="KW-0145">Chemotaxis</keyword>
<evidence type="ECO:0000256" key="8">
    <source>
        <dbReference type="ARBA" id="ARBA00022989"/>
    </source>
</evidence>
<evidence type="ECO:0000256" key="7">
    <source>
        <dbReference type="ARBA" id="ARBA00022779"/>
    </source>
</evidence>
<dbReference type="Proteomes" id="UP001161391">
    <property type="component" value="Unassembled WGS sequence"/>
</dbReference>
<reference evidence="12" key="1">
    <citation type="journal article" date="2014" name="Int. J. Syst. Evol. Microbiol.">
        <title>Complete genome of a new Firmicutes species belonging to the dominant human colonic microbiota ('Ruminococcus bicirculans') reveals two chromosomes and a selective capacity to utilize plant glucans.</title>
        <authorList>
            <consortium name="NISC Comparative Sequencing Program"/>
            <person name="Wegmann U."/>
            <person name="Louis P."/>
            <person name="Goesmann A."/>
            <person name="Henrissat B."/>
            <person name="Duncan S.H."/>
            <person name="Flint H.J."/>
        </authorList>
    </citation>
    <scope>NUCLEOTIDE SEQUENCE</scope>
    <source>
        <strain evidence="12">NBRC 108219</strain>
    </source>
</reference>
<evidence type="ECO:0000313" key="13">
    <source>
        <dbReference type="Proteomes" id="UP001161391"/>
    </source>
</evidence>
<comment type="similarity">
    <text evidence="3 10">Belongs to the FliL family.</text>
</comment>
<proteinExistence type="inferred from homology"/>
<protein>
    <recommendedName>
        <fullName evidence="10">Flagellar protein FliL</fullName>
    </recommendedName>
</protein>
<feature type="transmembrane region" description="Helical" evidence="10">
    <location>
        <begin position="30"/>
        <end position="50"/>
    </location>
</feature>
<keyword evidence="10" id="KW-0997">Cell inner membrane</keyword>
<keyword evidence="9 10" id="KW-0472">Membrane</keyword>